<feature type="domain" description="Ig-like" evidence="8">
    <location>
        <begin position="32"/>
        <end position="109"/>
    </location>
</feature>
<dbReference type="KEGG" id="shr:100921670"/>
<evidence type="ECO:0000256" key="7">
    <source>
        <dbReference type="SAM" id="SignalP"/>
    </source>
</evidence>
<dbReference type="PANTHER" id="PTHR12231">
    <property type="entry name" value="CTX-RELATED TYPE I TRANSMEMBRANE PROTEIN"/>
    <property type="match status" value="1"/>
</dbReference>
<keyword evidence="6" id="KW-0812">Transmembrane</keyword>
<dbReference type="SMART" id="SM00406">
    <property type="entry name" value="IGv"/>
    <property type="match status" value="1"/>
</dbReference>
<reference evidence="9 10" key="1">
    <citation type="journal article" date="2011" name="Proc. Natl. Acad. Sci. U.S.A.">
        <title>Genetic diversity and population structure of the endangered marsupial Sarcophilus harrisii (Tasmanian devil).</title>
        <authorList>
            <person name="Miller W."/>
            <person name="Hayes V.M."/>
            <person name="Ratan A."/>
            <person name="Petersen D.C."/>
            <person name="Wittekindt N.E."/>
            <person name="Miller J."/>
            <person name="Walenz B."/>
            <person name="Knight J."/>
            <person name="Qi J."/>
            <person name="Zhao F."/>
            <person name="Wang Q."/>
            <person name="Bedoya-Reina O.C."/>
            <person name="Katiyar N."/>
            <person name="Tomsho L.P."/>
            <person name="Kasson L.M."/>
            <person name="Hardie R.A."/>
            <person name="Woodbridge P."/>
            <person name="Tindall E.A."/>
            <person name="Bertelsen M.F."/>
            <person name="Dixon D."/>
            <person name="Pyecroft S."/>
            <person name="Helgen K.M."/>
            <person name="Lesk A.M."/>
            <person name="Pringle T.H."/>
            <person name="Patterson N."/>
            <person name="Zhang Y."/>
            <person name="Kreiss A."/>
            <person name="Woods G.M."/>
            <person name="Jones M.E."/>
            <person name="Schuster S.C."/>
        </authorList>
    </citation>
    <scope>NUCLEOTIDE SEQUENCE [LARGE SCALE GENOMIC DNA]</scope>
</reference>
<evidence type="ECO:0000256" key="3">
    <source>
        <dbReference type="ARBA" id="ARBA00023157"/>
    </source>
</evidence>
<evidence type="ECO:0000256" key="1">
    <source>
        <dbReference type="ARBA" id="ARBA00022729"/>
    </source>
</evidence>
<dbReference type="eggNOG" id="ENOG502R53I">
    <property type="taxonomic scope" value="Eukaryota"/>
</dbReference>
<keyword evidence="6" id="KW-1133">Transmembrane helix</keyword>
<dbReference type="STRING" id="9305.ENSSHAP00000016599"/>
<gene>
    <name evidence="9" type="primary">VSIG10</name>
</gene>
<dbReference type="SMART" id="SM00408">
    <property type="entry name" value="IGc2"/>
    <property type="match status" value="4"/>
</dbReference>
<keyword evidence="1 7" id="KW-0732">Signal</keyword>
<dbReference type="InterPro" id="IPR051170">
    <property type="entry name" value="Neural/epithelial_adhesion"/>
</dbReference>
<dbReference type="CDD" id="cd00096">
    <property type="entry name" value="Ig"/>
    <property type="match status" value="3"/>
</dbReference>
<keyword evidence="6" id="KW-0472">Membrane</keyword>
<dbReference type="InParanoid" id="G3WME4"/>
<dbReference type="GeneID" id="100921670"/>
<dbReference type="Gene3D" id="2.60.40.10">
    <property type="entry name" value="Immunoglobulins"/>
    <property type="match status" value="3"/>
</dbReference>
<dbReference type="HOGENOM" id="CLU_037960_1_0_1"/>
<sequence length="544" mass="59655">MPGGGALAALPLLLLLLLLLLCERSCPSRAPPETQAVIIGEERENVTLPCSNTSSPEGPVSWYRNEPEAAFLLSSNTTLPPESRYSLVNASSLRITGLGPQDEGNYTCREVLNETLGDHLDHRIQLLVASGPNQISVKISPTGIYPNGSLFVTRGSQVTFNCSSSSHPPPVVEWYFQLPGSDPEPFGTNNENFSYFELHNMSPTLQGNYTCFATNTLSKRVRKVTSELLVYYPPWSAPQCWAETVPAGSMLRLVCRWSGGYPDPVFLWTEEPGNLILGNSSSGVEILNRSQLSDGKKFKCIGNHTVGSGMMGANCVVQINGPTLQSDPMKTCFLGGNVTLTCQVSGANPTAKISWLRNLTQPEEEILPSTRYLITHEDSVSTLTILNCSQGVDEGYYVCRAENPVRVRKVDIWLTVKKPLNIGGIVGAVVILLLLGVGTVSGFILYYSPNICLKVGSSFRGQETSDVMVLVDSQDEEEEDVEEEEEEREEEDLPKEITRHGHIHRVTALVNGDVERMGNGLQALQDDSRETQSDIFQEECDRPV</sequence>
<dbReference type="InterPro" id="IPR036179">
    <property type="entry name" value="Ig-like_dom_sf"/>
</dbReference>
<dbReference type="OrthoDB" id="9043395at2759"/>
<evidence type="ECO:0000256" key="4">
    <source>
        <dbReference type="ARBA" id="ARBA00023319"/>
    </source>
</evidence>
<dbReference type="Pfam" id="PF07679">
    <property type="entry name" value="I-set"/>
    <property type="match status" value="1"/>
</dbReference>
<protein>
    <submittedName>
        <fullName evidence="9">V-set and immunoglobulin domain containing 10</fullName>
    </submittedName>
</protein>
<feature type="compositionally biased region" description="Acidic residues" evidence="5">
    <location>
        <begin position="473"/>
        <end position="493"/>
    </location>
</feature>
<keyword evidence="10" id="KW-1185">Reference proteome</keyword>
<dbReference type="InterPro" id="IPR003598">
    <property type="entry name" value="Ig_sub2"/>
</dbReference>
<dbReference type="SMART" id="SM00409">
    <property type="entry name" value="IG"/>
    <property type="match status" value="3"/>
</dbReference>
<evidence type="ECO:0000313" key="10">
    <source>
        <dbReference type="Proteomes" id="UP000007648"/>
    </source>
</evidence>
<dbReference type="RefSeq" id="XP_031804545.1">
    <property type="nucleotide sequence ID" value="XM_031948685.1"/>
</dbReference>
<dbReference type="InterPro" id="IPR013098">
    <property type="entry name" value="Ig_I-set"/>
</dbReference>
<evidence type="ECO:0000256" key="2">
    <source>
        <dbReference type="ARBA" id="ARBA00022737"/>
    </source>
</evidence>
<dbReference type="AlphaFoldDB" id="G3WME4"/>
<reference evidence="9" key="2">
    <citation type="submission" date="2025-08" db="UniProtKB">
        <authorList>
            <consortium name="Ensembl"/>
        </authorList>
    </citation>
    <scope>IDENTIFICATION</scope>
</reference>
<feature type="transmembrane region" description="Helical" evidence="6">
    <location>
        <begin position="425"/>
        <end position="447"/>
    </location>
</feature>
<dbReference type="GeneTree" id="ENSGT00940000159876"/>
<dbReference type="InterPro" id="IPR013106">
    <property type="entry name" value="Ig_V-set"/>
</dbReference>
<proteinExistence type="predicted"/>
<dbReference type="SUPFAM" id="SSF48726">
    <property type="entry name" value="Immunoglobulin"/>
    <property type="match status" value="4"/>
</dbReference>
<dbReference type="Pfam" id="PF07686">
    <property type="entry name" value="V-set"/>
    <property type="match status" value="1"/>
</dbReference>
<accession>G3WME4</accession>
<feature type="domain" description="Ig-like" evidence="8">
    <location>
        <begin position="233"/>
        <end position="318"/>
    </location>
</feature>
<dbReference type="InterPro" id="IPR013783">
    <property type="entry name" value="Ig-like_fold"/>
</dbReference>
<organism evidence="9 10">
    <name type="scientific">Sarcophilus harrisii</name>
    <name type="common">Tasmanian devil</name>
    <name type="synonym">Sarcophilus laniarius</name>
    <dbReference type="NCBI Taxonomy" id="9305"/>
    <lineage>
        <taxon>Eukaryota</taxon>
        <taxon>Metazoa</taxon>
        <taxon>Chordata</taxon>
        <taxon>Craniata</taxon>
        <taxon>Vertebrata</taxon>
        <taxon>Euteleostomi</taxon>
        <taxon>Mammalia</taxon>
        <taxon>Metatheria</taxon>
        <taxon>Dasyuromorphia</taxon>
        <taxon>Dasyuridae</taxon>
        <taxon>Sarcophilus</taxon>
    </lineage>
</organism>
<keyword evidence="3" id="KW-1015">Disulfide bond</keyword>
<dbReference type="PANTHER" id="PTHR12231:SF222">
    <property type="entry name" value="V-SET AND IMMUNOGLOBULIN DOMAIN-CONTAINING PROTEIN 10"/>
    <property type="match status" value="1"/>
</dbReference>
<evidence type="ECO:0000313" key="9">
    <source>
        <dbReference type="Ensembl" id="ENSSHAP00000016599.2"/>
    </source>
</evidence>
<dbReference type="CTD" id="54621"/>
<dbReference type="FunCoup" id="G3WME4">
    <property type="interactions" value="47"/>
</dbReference>
<dbReference type="InterPro" id="IPR003599">
    <property type="entry name" value="Ig_sub"/>
</dbReference>
<evidence type="ECO:0000256" key="6">
    <source>
        <dbReference type="SAM" id="Phobius"/>
    </source>
</evidence>
<dbReference type="Proteomes" id="UP000007648">
    <property type="component" value="Unassembled WGS sequence"/>
</dbReference>
<dbReference type="Pfam" id="PF13927">
    <property type="entry name" value="Ig_3"/>
    <property type="match status" value="1"/>
</dbReference>
<evidence type="ECO:0000259" key="8">
    <source>
        <dbReference type="PROSITE" id="PS50835"/>
    </source>
</evidence>
<feature type="region of interest" description="Disordered" evidence="5">
    <location>
        <begin position="520"/>
        <end position="544"/>
    </location>
</feature>
<evidence type="ECO:0000256" key="5">
    <source>
        <dbReference type="SAM" id="MobiDB-lite"/>
    </source>
</evidence>
<name>G3WME4_SARHA</name>
<reference evidence="9" key="3">
    <citation type="submission" date="2025-09" db="UniProtKB">
        <authorList>
            <consortium name="Ensembl"/>
        </authorList>
    </citation>
    <scope>IDENTIFICATION</scope>
</reference>
<dbReference type="PROSITE" id="PS50835">
    <property type="entry name" value="IG_LIKE"/>
    <property type="match status" value="4"/>
</dbReference>
<dbReference type="Ensembl" id="ENSSHAT00000016739.2">
    <property type="protein sequence ID" value="ENSSHAP00000016599.2"/>
    <property type="gene ID" value="ENSSHAG00000014120.2"/>
</dbReference>
<feature type="region of interest" description="Disordered" evidence="5">
    <location>
        <begin position="472"/>
        <end position="497"/>
    </location>
</feature>
<feature type="domain" description="Ig-like" evidence="8">
    <location>
        <begin position="322"/>
        <end position="411"/>
    </location>
</feature>
<feature type="domain" description="Ig-like" evidence="8">
    <location>
        <begin position="141"/>
        <end position="222"/>
    </location>
</feature>
<dbReference type="InterPro" id="IPR007110">
    <property type="entry name" value="Ig-like_dom"/>
</dbReference>
<keyword evidence="4" id="KW-0393">Immunoglobulin domain</keyword>
<feature type="chain" id="PRO_5029516224" evidence="7">
    <location>
        <begin position="29"/>
        <end position="544"/>
    </location>
</feature>
<keyword evidence="2" id="KW-0677">Repeat</keyword>
<feature type="signal peptide" evidence="7">
    <location>
        <begin position="1"/>
        <end position="28"/>
    </location>
</feature>